<organism evidence="2">
    <name type="scientific">uncultured organism BAC21E04</name>
    <dbReference type="NCBI Taxonomy" id="382346"/>
    <lineage>
        <taxon>unclassified sequences</taxon>
        <taxon>environmental samples</taxon>
    </lineage>
</organism>
<dbReference type="AlphaFoldDB" id="Q5Y1C4"/>
<feature type="coiled-coil region" evidence="1">
    <location>
        <begin position="37"/>
        <end position="78"/>
    </location>
</feature>
<evidence type="ECO:0000313" key="2">
    <source>
        <dbReference type="EMBL" id="AAU84549.1"/>
    </source>
</evidence>
<protein>
    <submittedName>
        <fullName evidence="2">Uncharacterized protein</fullName>
    </submittedName>
</protein>
<reference evidence="2" key="1">
    <citation type="journal article" date="2005" name="Environ. Microbiol.">
        <title>Potential photosynthesis gene recombination between Prochlorococcus and Synechococcus via viral intermediates.</title>
        <authorList>
            <person name="Zeidner G."/>
            <person name="Bielawski J.P."/>
            <person name="Shmoish M."/>
            <person name="Scanlan D.J."/>
            <person name="Sabehi G."/>
            <person name="Beja O."/>
        </authorList>
    </citation>
    <scope>NUCLEOTIDE SEQUENCE</scope>
    <source>
        <strain evidence="2">1</strain>
    </source>
</reference>
<keyword evidence="1" id="KW-0175">Coiled coil</keyword>
<evidence type="ECO:0000256" key="1">
    <source>
        <dbReference type="SAM" id="Coils"/>
    </source>
</evidence>
<proteinExistence type="predicted"/>
<name>Q5Y1C4_9ZZZZ</name>
<dbReference type="EMBL" id="AY713439">
    <property type="protein sequence ID" value="AAU84549.1"/>
    <property type="molecule type" value="Genomic_DNA"/>
</dbReference>
<accession>Q5Y1C4</accession>
<sequence length="82" mass="9542">MSLLDLYNLQSPFDPWIRHQRPSVYVISDSQLAAYKRKQTQSEIDELTKLIDSHKTSIERLEAHVTDLKKQLESTQEQTKAA</sequence>